<evidence type="ECO:0000313" key="2">
    <source>
        <dbReference type="EMBL" id="JAH53376.1"/>
    </source>
</evidence>
<evidence type="ECO:0000256" key="1">
    <source>
        <dbReference type="SAM" id="SignalP"/>
    </source>
</evidence>
<name>A0A0E9TIH0_ANGAN</name>
<keyword evidence="1" id="KW-0732">Signal</keyword>
<feature type="chain" id="PRO_5002433381" description="Secreted protein" evidence="1">
    <location>
        <begin position="22"/>
        <end position="78"/>
    </location>
</feature>
<protein>
    <recommendedName>
        <fullName evidence="3">Secreted protein</fullName>
    </recommendedName>
</protein>
<evidence type="ECO:0008006" key="3">
    <source>
        <dbReference type="Google" id="ProtNLM"/>
    </source>
</evidence>
<accession>A0A0E9TIH0</accession>
<dbReference type="AlphaFoldDB" id="A0A0E9TIH0"/>
<reference evidence="2" key="1">
    <citation type="submission" date="2014-11" db="EMBL/GenBank/DDBJ databases">
        <authorList>
            <person name="Amaro Gonzalez C."/>
        </authorList>
    </citation>
    <scope>NUCLEOTIDE SEQUENCE</scope>
</reference>
<sequence>MRARLCESMCVLLCLCLSQNACYQLKRLFGDEGGGSSSLLNPSSPLKPFVLSCFFFSASINENISLYRKKRFATSVMF</sequence>
<reference evidence="2" key="2">
    <citation type="journal article" date="2015" name="Fish Shellfish Immunol.">
        <title>Early steps in the European eel (Anguilla anguilla)-Vibrio vulnificus interaction in the gills: Role of the RtxA13 toxin.</title>
        <authorList>
            <person name="Callol A."/>
            <person name="Pajuelo D."/>
            <person name="Ebbesson L."/>
            <person name="Teles M."/>
            <person name="MacKenzie S."/>
            <person name="Amaro C."/>
        </authorList>
    </citation>
    <scope>NUCLEOTIDE SEQUENCE</scope>
</reference>
<proteinExistence type="predicted"/>
<feature type="signal peptide" evidence="1">
    <location>
        <begin position="1"/>
        <end position="21"/>
    </location>
</feature>
<dbReference type="EMBL" id="GBXM01055201">
    <property type="protein sequence ID" value="JAH53376.1"/>
    <property type="molecule type" value="Transcribed_RNA"/>
</dbReference>
<organism evidence="2">
    <name type="scientific">Anguilla anguilla</name>
    <name type="common">European freshwater eel</name>
    <name type="synonym">Muraena anguilla</name>
    <dbReference type="NCBI Taxonomy" id="7936"/>
    <lineage>
        <taxon>Eukaryota</taxon>
        <taxon>Metazoa</taxon>
        <taxon>Chordata</taxon>
        <taxon>Craniata</taxon>
        <taxon>Vertebrata</taxon>
        <taxon>Euteleostomi</taxon>
        <taxon>Actinopterygii</taxon>
        <taxon>Neopterygii</taxon>
        <taxon>Teleostei</taxon>
        <taxon>Anguilliformes</taxon>
        <taxon>Anguillidae</taxon>
        <taxon>Anguilla</taxon>
    </lineage>
</organism>